<protein>
    <submittedName>
        <fullName evidence="3">DNA-binding MarR family transcriptional regulator</fullName>
    </submittedName>
</protein>
<dbReference type="AlphaFoldDB" id="A0A7W8QR56"/>
<organism evidence="3 4">
    <name type="scientific">Nocardiopsis composta</name>
    <dbReference type="NCBI Taxonomy" id="157465"/>
    <lineage>
        <taxon>Bacteria</taxon>
        <taxon>Bacillati</taxon>
        <taxon>Actinomycetota</taxon>
        <taxon>Actinomycetes</taxon>
        <taxon>Streptosporangiales</taxon>
        <taxon>Nocardiopsidaceae</taxon>
        <taxon>Nocardiopsis</taxon>
    </lineage>
</organism>
<dbReference type="InterPro" id="IPR000835">
    <property type="entry name" value="HTH_MarR-typ"/>
</dbReference>
<evidence type="ECO:0000313" key="3">
    <source>
        <dbReference type="EMBL" id="MBB5434415.1"/>
    </source>
</evidence>
<evidence type="ECO:0000256" key="1">
    <source>
        <dbReference type="SAM" id="MobiDB-lite"/>
    </source>
</evidence>
<proteinExistence type="predicted"/>
<dbReference type="InterPro" id="IPR036388">
    <property type="entry name" value="WH-like_DNA-bd_sf"/>
</dbReference>
<dbReference type="SMART" id="SM00347">
    <property type="entry name" value="HTH_MARR"/>
    <property type="match status" value="1"/>
</dbReference>
<gene>
    <name evidence="3" type="ORF">HDA36_004499</name>
</gene>
<dbReference type="PROSITE" id="PS50995">
    <property type="entry name" value="HTH_MARR_2"/>
    <property type="match status" value="1"/>
</dbReference>
<dbReference type="PANTHER" id="PTHR33164">
    <property type="entry name" value="TRANSCRIPTIONAL REGULATOR, MARR FAMILY"/>
    <property type="match status" value="1"/>
</dbReference>
<dbReference type="Proteomes" id="UP000572635">
    <property type="component" value="Unassembled WGS sequence"/>
</dbReference>
<feature type="region of interest" description="Disordered" evidence="1">
    <location>
        <begin position="1"/>
        <end position="50"/>
    </location>
</feature>
<keyword evidence="3" id="KW-0238">DNA-binding</keyword>
<sequence length="198" mass="20067">MTASGKSCARREGGASPAWAAWPPTEGGSTPGSPSAQDSAAQGSTGEGSAAEAQRLLSAAATGAFRLNGAFLAVSEGIARTGGLTAARWQVLGSVLRTPAPVSEIARQLGLTRQAVQRTADALVAQGFAEYRPNPAHSRAKLLAATDAGVQAVRRIDPAHRALAERLAAELGPDGFRDAAAAVHALIGALERIGAERA</sequence>
<name>A0A7W8QR56_9ACTN</name>
<comment type="caution">
    <text evidence="3">The sequence shown here is derived from an EMBL/GenBank/DDBJ whole genome shotgun (WGS) entry which is preliminary data.</text>
</comment>
<dbReference type="GO" id="GO:0006950">
    <property type="term" value="P:response to stress"/>
    <property type="evidence" value="ECO:0007669"/>
    <property type="project" value="TreeGrafter"/>
</dbReference>
<feature type="domain" description="HTH marR-type" evidence="2">
    <location>
        <begin position="53"/>
        <end position="195"/>
    </location>
</feature>
<keyword evidence="4" id="KW-1185">Reference proteome</keyword>
<dbReference type="InterPro" id="IPR036390">
    <property type="entry name" value="WH_DNA-bd_sf"/>
</dbReference>
<evidence type="ECO:0000313" key="4">
    <source>
        <dbReference type="Proteomes" id="UP000572635"/>
    </source>
</evidence>
<dbReference type="GO" id="GO:0003677">
    <property type="term" value="F:DNA binding"/>
    <property type="evidence" value="ECO:0007669"/>
    <property type="project" value="UniProtKB-KW"/>
</dbReference>
<dbReference type="Pfam" id="PF12802">
    <property type="entry name" value="MarR_2"/>
    <property type="match status" value="1"/>
</dbReference>
<dbReference type="RefSeq" id="WP_312893773.1">
    <property type="nucleotide sequence ID" value="NZ_BAAAJD010000053.1"/>
</dbReference>
<feature type="compositionally biased region" description="Low complexity" evidence="1">
    <location>
        <begin position="17"/>
        <end position="35"/>
    </location>
</feature>
<dbReference type="GO" id="GO:0003700">
    <property type="term" value="F:DNA-binding transcription factor activity"/>
    <property type="evidence" value="ECO:0007669"/>
    <property type="project" value="InterPro"/>
</dbReference>
<dbReference type="PANTHER" id="PTHR33164:SF43">
    <property type="entry name" value="HTH-TYPE TRANSCRIPTIONAL REPRESSOR YETL"/>
    <property type="match status" value="1"/>
</dbReference>
<dbReference type="EMBL" id="JACHDB010000001">
    <property type="protein sequence ID" value="MBB5434415.1"/>
    <property type="molecule type" value="Genomic_DNA"/>
</dbReference>
<accession>A0A7W8QR56</accession>
<dbReference type="InterPro" id="IPR039422">
    <property type="entry name" value="MarR/SlyA-like"/>
</dbReference>
<dbReference type="Gene3D" id="1.10.10.10">
    <property type="entry name" value="Winged helix-like DNA-binding domain superfamily/Winged helix DNA-binding domain"/>
    <property type="match status" value="1"/>
</dbReference>
<reference evidence="3 4" key="1">
    <citation type="submission" date="2020-08" db="EMBL/GenBank/DDBJ databases">
        <title>Sequencing the genomes of 1000 actinobacteria strains.</title>
        <authorList>
            <person name="Klenk H.-P."/>
        </authorList>
    </citation>
    <scope>NUCLEOTIDE SEQUENCE [LARGE SCALE GENOMIC DNA]</scope>
    <source>
        <strain evidence="3 4">DSM 44551</strain>
    </source>
</reference>
<dbReference type="SUPFAM" id="SSF46785">
    <property type="entry name" value="Winged helix' DNA-binding domain"/>
    <property type="match status" value="1"/>
</dbReference>
<evidence type="ECO:0000259" key="2">
    <source>
        <dbReference type="PROSITE" id="PS50995"/>
    </source>
</evidence>